<evidence type="ECO:0000259" key="5">
    <source>
        <dbReference type="PROSITE" id="PS50240"/>
    </source>
</evidence>
<dbReference type="PROSITE" id="PS00135">
    <property type="entry name" value="TRYPSIN_SER"/>
    <property type="match status" value="1"/>
</dbReference>
<keyword evidence="6" id="KW-0812">Transmembrane</keyword>
<evidence type="ECO:0000313" key="6">
    <source>
        <dbReference type="EMBL" id="OLY82572.1"/>
    </source>
</evidence>
<dbReference type="AlphaFoldDB" id="A0A1R0H0B1"/>
<dbReference type="Pfam" id="PF00089">
    <property type="entry name" value="Trypsin"/>
    <property type="match status" value="1"/>
</dbReference>
<feature type="signal peptide" evidence="4">
    <location>
        <begin position="1"/>
        <end position="20"/>
    </location>
</feature>
<dbReference type="EMBL" id="LSSL01001412">
    <property type="protein sequence ID" value="OLY82572.1"/>
    <property type="molecule type" value="Genomic_DNA"/>
</dbReference>
<dbReference type="InterPro" id="IPR043504">
    <property type="entry name" value="Peptidase_S1_PA_chymotrypsin"/>
</dbReference>
<dbReference type="InterPro" id="IPR009003">
    <property type="entry name" value="Peptidase_S1_PA"/>
</dbReference>
<dbReference type="SUPFAM" id="SSF50494">
    <property type="entry name" value="Trypsin-like serine proteases"/>
    <property type="match status" value="1"/>
</dbReference>
<keyword evidence="2" id="KW-1015">Disulfide bond</keyword>
<dbReference type="FunFam" id="2.40.10.10:FF:000068">
    <property type="entry name" value="transmembrane protease serine 2"/>
    <property type="match status" value="1"/>
</dbReference>
<dbReference type="InterPro" id="IPR033116">
    <property type="entry name" value="TRYPSIN_SER"/>
</dbReference>
<accession>A0A1R0H0B1</accession>
<evidence type="ECO:0000256" key="3">
    <source>
        <dbReference type="RuleBase" id="RU363034"/>
    </source>
</evidence>
<comment type="caution">
    <text evidence="6">The sequence shown here is derived from an EMBL/GenBank/DDBJ whole genome shotgun (WGS) entry which is preliminary data.</text>
</comment>
<protein>
    <submittedName>
        <fullName evidence="6">Transmembrane protease serine 11D</fullName>
    </submittedName>
</protein>
<dbReference type="PROSITE" id="PS50240">
    <property type="entry name" value="TRYPSIN_DOM"/>
    <property type="match status" value="1"/>
</dbReference>
<gene>
    <name evidence="6" type="ORF">AYI68_g3304</name>
</gene>
<feature type="chain" id="PRO_5012977614" evidence="4">
    <location>
        <begin position="21"/>
        <end position="227"/>
    </location>
</feature>
<dbReference type="PROSITE" id="PS00134">
    <property type="entry name" value="TRYPSIN_HIS"/>
    <property type="match status" value="1"/>
</dbReference>
<evidence type="ECO:0000256" key="2">
    <source>
        <dbReference type="ARBA" id="ARBA00023157"/>
    </source>
</evidence>
<proteinExistence type="inferred from homology"/>
<sequence>MFVELVRALVALCIFSLSSGAGYKFHGTGSIAKRIIGGTPVLSSEYGFMSLVKIDRKDLGLFICGGTIISDQYILTAAHCVTESKNPINATQVAVGIGSDSLFGLKFYQALQIYIHPQWDVSNLKNDVALIRIQKIPYTKNVFPIDLATKHIGPNRYLYALGYGRNSTASSSGPSNLNFVRLISGSISKCTANRPDLVPSSLICTNNTRTPGADTCLGDSGGPLFIR</sequence>
<dbReference type="Proteomes" id="UP000187455">
    <property type="component" value="Unassembled WGS sequence"/>
</dbReference>
<keyword evidence="6" id="KW-0472">Membrane</keyword>
<dbReference type="GO" id="GO:0006508">
    <property type="term" value="P:proteolysis"/>
    <property type="evidence" value="ECO:0007669"/>
    <property type="project" value="UniProtKB-KW"/>
</dbReference>
<feature type="non-terminal residue" evidence="6">
    <location>
        <position position="227"/>
    </location>
</feature>
<dbReference type="Gene3D" id="2.40.10.10">
    <property type="entry name" value="Trypsin-like serine proteases"/>
    <property type="match status" value="1"/>
</dbReference>
<feature type="domain" description="Peptidase S1" evidence="5">
    <location>
        <begin position="35"/>
        <end position="227"/>
    </location>
</feature>
<dbReference type="SMART" id="SM00020">
    <property type="entry name" value="Tryp_SPc"/>
    <property type="match status" value="1"/>
</dbReference>
<evidence type="ECO:0000256" key="4">
    <source>
        <dbReference type="SAM" id="SignalP"/>
    </source>
</evidence>
<name>A0A1R0H0B1_9FUNG</name>
<evidence type="ECO:0000256" key="1">
    <source>
        <dbReference type="ARBA" id="ARBA00007664"/>
    </source>
</evidence>
<dbReference type="STRING" id="133383.A0A1R0H0B1"/>
<dbReference type="PRINTS" id="PR00722">
    <property type="entry name" value="CHYMOTRYPSIN"/>
</dbReference>
<dbReference type="GO" id="GO:0004252">
    <property type="term" value="F:serine-type endopeptidase activity"/>
    <property type="evidence" value="ECO:0007669"/>
    <property type="project" value="InterPro"/>
</dbReference>
<keyword evidence="3 6" id="KW-0645">Protease</keyword>
<dbReference type="InterPro" id="IPR050430">
    <property type="entry name" value="Peptidase_S1"/>
</dbReference>
<reference evidence="6 7" key="1">
    <citation type="journal article" date="2016" name="Mol. Biol. Evol.">
        <title>Genome-Wide Survey of Gut Fungi (Harpellales) Reveals the First Horizontally Transferred Ubiquitin Gene from a Mosquito Host.</title>
        <authorList>
            <person name="Wang Y."/>
            <person name="White M.M."/>
            <person name="Kvist S."/>
            <person name="Moncalvo J.M."/>
        </authorList>
    </citation>
    <scope>NUCLEOTIDE SEQUENCE [LARGE SCALE GENOMIC DNA]</scope>
    <source>
        <strain evidence="6 7">ALG-7-W6</strain>
    </source>
</reference>
<evidence type="ECO:0000313" key="7">
    <source>
        <dbReference type="Proteomes" id="UP000187455"/>
    </source>
</evidence>
<comment type="similarity">
    <text evidence="1">Belongs to the peptidase S1 family.</text>
</comment>
<keyword evidence="3" id="KW-0378">Hydrolase</keyword>
<dbReference type="InterPro" id="IPR001254">
    <property type="entry name" value="Trypsin_dom"/>
</dbReference>
<dbReference type="InterPro" id="IPR018114">
    <property type="entry name" value="TRYPSIN_HIS"/>
</dbReference>
<keyword evidence="7" id="KW-1185">Reference proteome</keyword>
<dbReference type="OrthoDB" id="6380398at2759"/>
<dbReference type="InterPro" id="IPR001314">
    <property type="entry name" value="Peptidase_S1A"/>
</dbReference>
<keyword evidence="4" id="KW-0732">Signal</keyword>
<keyword evidence="3" id="KW-0720">Serine protease</keyword>
<dbReference type="PANTHER" id="PTHR24276:SF96">
    <property type="entry name" value="PEPTIDASE S1 DOMAIN-CONTAINING PROTEIN"/>
    <property type="match status" value="1"/>
</dbReference>
<organism evidence="6 7">
    <name type="scientific">Smittium mucronatum</name>
    <dbReference type="NCBI Taxonomy" id="133383"/>
    <lineage>
        <taxon>Eukaryota</taxon>
        <taxon>Fungi</taxon>
        <taxon>Fungi incertae sedis</taxon>
        <taxon>Zoopagomycota</taxon>
        <taxon>Kickxellomycotina</taxon>
        <taxon>Harpellomycetes</taxon>
        <taxon>Harpellales</taxon>
        <taxon>Legeriomycetaceae</taxon>
        <taxon>Smittium</taxon>
    </lineage>
</organism>
<dbReference type="PANTHER" id="PTHR24276">
    <property type="entry name" value="POLYSERASE-RELATED"/>
    <property type="match status" value="1"/>
</dbReference>